<name>A0A2P5DDI8_PARAD</name>
<dbReference type="AlphaFoldDB" id="A0A2P5DDI8"/>
<proteinExistence type="predicted"/>
<keyword evidence="2" id="KW-1185">Reference proteome</keyword>
<comment type="caution">
    <text evidence="1">The sequence shown here is derived from an EMBL/GenBank/DDBJ whole genome shotgun (WGS) entry which is preliminary data.</text>
</comment>
<sequence>MTTFNPGKMGLRYIYLDDPCNETNPTRPVGGRMVAGIVAGSQKTETTTFSSPATVAPLATLPLAGAGSWWARELRSQSGGWTTPERRVAAVILFRPMEIREREFWGERE</sequence>
<organism evidence="1 2">
    <name type="scientific">Parasponia andersonii</name>
    <name type="common">Sponia andersonii</name>
    <dbReference type="NCBI Taxonomy" id="3476"/>
    <lineage>
        <taxon>Eukaryota</taxon>
        <taxon>Viridiplantae</taxon>
        <taxon>Streptophyta</taxon>
        <taxon>Embryophyta</taxon>
        <taxon>Tracheophyta</taxon>
        <taxon>Spermatophyta</taxon>
        <taxon>Magnoliopsida</taxon>
        <taxon>eudicotyledons</taxon>
        <taxon>Gunneridae</taxon>
        <taxon>Pentapetalae</taxon>
        <taxon>rosids</taxon>
        <taxon>fabids</taxon>
        <taxon>Rosales</taxon>
        <taxon>Cannabaceae</taxon>
        <taxon>Parasponia</taxon>
    </lineage>
</organism>
<dbReference type="Proteomes" id="UP000237105">
    <property type="component" value="Unassembled WGS sequence"/>
</dbReference>
<protein>
    <submittedName>
        <fullName evidence="1">Uncharacterized protein</fullName>
    </submittedName>
</protein>
<evidence type="ECO:0000313" key="1">
    <source>
        <dbReference type="EMBL" id="PON71310.1"/>
    </source>
</evidence>
<accession>A0A2P5DDI8</accession>
<gene>
    <name evidence="1" type="ORF">PanWU01x14_074500</name>
</gene>
<reference evidence="2" key="1">
    <citation type="submission" date="2016-06" db="EMBL/GenBank/DDBJ databases">
        <title>Parallel loss of symbiosis genes in relatives of nitrogen-fixing non-legume Parasponia.</title>
        <authorList>
            <person name="Van Velzen R."/>
            <person name="Holmer R."/>
            <person name="Bu F."/>
            <person name="Rutten L."/>
            <person name="Van Zeijl A."/>
            <person name="Liu W."/>
            <person name="Santuari L."/>
            <person name="Cao Q."/>
            <person name="Sharma T."/>
            <person name="Shen D."/>
            <person name="Roswanjaya Y."/>
            <person name="Wardhani T."/>
            <person name="Kalhor M.S."/>
            <person name="Jansen J."/>
            <person name="Van den Hoogen J."/>
            <person name="Gungor B."/>
            <person name="Hartog M."/>
            <person name="Hontelez J."/>
            <person name="Verver J."/>
            <person name="Yang W.-C."/>
            <person name="Schijlen E."/>
            <person name="Repin R."/>
            <person name="Schilthuizen M."/>
            <person name="Schranz E."/>
            <person name="Heidstra R."/>
            <person name="Miyata K."/>
            <person name="Fedorova E."/>
            <person name="Kohlen W."/>
            <person name="Bisseling T."/>
            <person name="Smit S."/>
            <person name="Geurts R."/>
        </authorList>
    </citation>
    <scope>NUCLEOTIDE SEQUENCE [LARGE SCALE GENOMIC DNA]</scope>
    <source>
        <strain evidence="2">cv. WU1-14</strain>
    </source>
</reference>
<evidence type="ECO:0000313" key="2">
    <source>
        <dbReference type="Proteomes" id="UP000237105"/>
    </source>
</evidence>
<dbReference type="EMBL" id="JXTB01000045">
    <property type="protein sequence ID" value="PON71310.1"/>
    <property type="molecule type" value="Genomic_DNA"/>
</dbReference>